<dbReference type="PROSITE" id="PS50983">
    <property type="entry name" value="FE_B12_PBP"/>
    <property type="match status" value="1"/>
</dbReference>
<evidence type="ECO:0000313" key="2">
    <source>
        <dbReference type="EMBL" id="TPW26433.1"/>
    </source>
</evidence>
<dbReference type="PANTHER" id="PTHR30535:SF7">
    <property type="entry name" value="IRON(III) DICITRATE-BINDING PROTEIN"/>
    <property type="match status" value="1"/>
</dbReference>
<reference evidence="2 3" key="1">
    <citation type="submission" date="2019-06" db="EMBL/GenBank/DDBJ databases">
        <authorList>
            <person name="Li M."/>
        </authorList>
    </citation>
    <scope>NUCLEOTIDE SEQUENCE [LARGE SCALE GENOMIC DNA]</scope>
    <source>
        <strain evidence="2 3">BGMRC2036</strain>
    </source>
</reference>
<dbReference type="Proteomes" id="UP000318801">
    <property type="component" value="Unassembled WGS sequence"/>
</dbReference>
<dbReference type="InterPro" id="IPR002491">
    <property type="entry name" value="ABC_transptr_periplasmic_BD"/>
</dbReference>
<dbReference type="Pfam" id="PF01497">
    <property type="entry name" value="Peripla_BP_2"/>
    <property type="match status" value="1"/>
</dbReference>
<feature type="domain" description="Fe/B12 periplasmic-binding" evidence="1">
    <location>
        <begin position="36"/>
        <end position="314"/>
    </location>
</feature>
<name>A0A506TWJ7_9HYPH</name>
<dbReference type="SUPFAM" id="SSF53807">
    <property type="entry name" value="Helical backbone' metal receptor"/>
    <property type="match status" value="1"/>
</dbReference>
<protein>
    <submittedName>
        <fullName evidence="2">ABC transporter substrate-binding protein</fullName>
    </submittedName>
</protein>
<dbReference type="PANTHER" id="PTHR30535">
    <property type="entry name" value="VITAMIN B12-BINDING PROTEIN"/>
    <property type="match status" value="1"/>
</dbReference>
<accession>A0A506TWJ7</accession>
<organism evidence="2 3">
    <name type="scientific">Martelella alba</name>
    <dbReference type="NCBI Taxonomy" id="2590451"/>
    <lineage>
        <taxon>Bacteria</taxon>
        <taxon>Pseudomonadati</taxon>
        <taxon>Pseudomonadota</taxon>
        <taxon>Alphaproteobacteria</taxon>
        <taxon>Hyphomicrobiales</taxon>
        <taxon>Aurantimonadaceae</taxon>
        <taxon>Martelella</taxon>
    </lineage>
</organism>
<evidence type="ECO:0000259" key="1">
    <source>
        <dbReference type="PROSITE" id="PS50983"/>
    </source>
</evidence>
<dbReference type="AlphaFoldDB" id="A0A506TWJ7"/>
<dbReference type="EMBL" id="VHLG01000030">
    <property type="protein sequence ID" value="TPW26433.1"/>
    <property type="molecule type" value="Genomic_DNA"/>
</dbReference>
<comment type="caution">
    <text evidence="2">The sequence shown here is derived from an EMBL/GenBank/DDBJ whole genome shotgun (WGS) entry which is preliminary data.</text>
</comment>
<gene>
    <name evidence="2" type="ORF">FJU08_22265</name>
</gene>
<dbReference type="OrthoDB" id="9797850at2"/>
<keyword evidence="3" id="KW-1185">Reference proteome</keyword>
<sequence length="317" mass="33190">MTCAALALTGPAIAADFPYVDDNCGITNVYEKAPEHAVTLSNNATELMLALGLQDHMAGTSYMAALKISPQYSEAYNAVPVLSPLVATTEQLVDANADFVYAGYPDGFSESRHSRAQLQDLGMKTHLNPEGCNLGKFGFDGLFDEIRSIAGIFGVPGRGDALIDAISERLDAIDAKLAGADAVPVFIFNGGESAPNAVLGNAMLSDVVKRAGGRNIFGDVDNRFGQVSWEQVADRNPEAIVVFYSGTAGGKVVADPDAALGQARIDILKATPTIAGTSAIENGQFIPISSVLGQPGPSSIDAVERLARAFHPDVFAD</sequence>
<proteinExistence type="predicted"/>
<dbReference type="InterPro" id="IPR050902">
    <property type="entry name" value="ABC_Transporter_SBP"/>
</dbReference>
<evidence type="ECO:0000313" key="3">
    <source>
        <dbReference type="Proteomes" id="UP000318801"/>
    </source>
</evidence>
<dbReference type="Gene3D" id="3.40.50.1980">
    <property type="entry name" value="Nitrogenase molybdenum iron protein domain"/>
    <property type="match status" value="2"/>
</dbReference>